<dbReference type="InterPro" id="IPR015424">
    <property type="entry name" value="PyrdxlP-dep_Trfase"/>
</dbReference>
<organism evidence="7 8">
    <name type="scientific">Candidatus Onthomorpha intestinigallinarum</name>
    <dbReference type="NCBI Taxonomy" id="2840880"/>
    <lineage>
        <taxon>Bacteria</taxon>
        <taxon>Pseudomonadati</taxon>
        <taxon>Bacteroidota</taxon>
        <taxon>Bacteroidia</taxon>
        <taxon>Bacteroidales</taxon>
        <taxon>Candidatus Onthomorpha</taxon>
    </lineage>
</organism>
<reference evidence="7" key="1">
    <citation type="journal article" date="2021" name="PeerJ">
        <title>Extensive microbial diversity within the chicken gut microbiome revealed by metagenomics and culture.</title>
        <authorList>
            <person name="Gilroy R."/>
            <person name="Ravi A."/>
            <person name="Getino M."/>
            <person name="Pursley I."/>
            <person name="Horton D.L."/>
            <person name="Alikhan N.F."/>
            <person name="Baker D."/>
            <person name="Gharbi K."/>
            <person name="Hall N."/>
            <person name="Watson M."/>
            <person name="Adriaenssens E.M."/>
            <person name="Foster-Nyarko E."/>
            <person name="Jarju S."/>
            <person name="Secka A."/>
            <person name="Antonio M."/>
            <person name="Oren A."/>
            <person name="Chaudhuri R.R."/>
            <person name="La Ragione R."/>
            <person name="Hildebrand F."/>
            <person name="Pallen M.J."/>
        </authorList>
    </citation>
    <scope>NUCLEOTIDE SEQUENCE</scope>
    <source>
        <strain evidence="7">Gambia16-930</strain>
    </source>
</reference>
<dbReference type="PANTHER" id="PTHR13693:SF3">
    <property type="entry name" value="LD36009P"/>
    <property type="match status" value="1"/>
</dbReference>
<dbReference type="InterPro" id="IPR015422">
    <property type="entry name" value="PyrdxlP-dep_Trfase_small"/>
</dbReference>
<protein>
    <submittedName>
        <fullName evidence="7">Aminotransferase class I/II-fold pyridoxal phosphate-dependent enzyme</fullName>
    </submittedName>
</protein>
<dbReference type="GO" id="GO:0030170">
    <property type="term" value="F:pyridoxal phosphate binding"/>
    <property type="evidence" value="ECO:0007669"/>
    <property type="project" value="InterPro"/>
</dbReference>
<proteinExistence type="inferred from homology"/>
<dbReference type="InterPro" id="IPR004839">
    <property type="entry name" value="Aminotransferase_I/II_large"/>
</dbReference>
<dbReference type="SUPFAM" id="SSF53383">
    <property type="entry name" value="PLP-dependent transferases"/>
    <property type="match status" value="1"/>
</dbReference>
<dbReference type="EMBL" id="DXGG01000100">
    <property type="protein sequence ID" value="HIW87207.1"/>
    <property type="molecule type" value="Genomic_DNA"/>
</dbReference>
<evidence type="ECO:0000256" key="5">
    <source>
        <dbReference type="RuleBase" id="RU003693"/>
    </source>
</evidence>
<dbReference type="Pfam" id="PF00155">
    <property type="entry name" value="Aminotran_1_2"/>
    <property type="match status" value="1"/>
</dbReference>
<evidence type="ECO:0000256" key="4">
    <source>
        <dbReference type="ARBA" id="ARBA00022898"/>
    </source>
</evidence>
<comment type="similarity">
    <text evidence="5">Belongs to the class-II pyridoxal-phosphate-dependent aminotransferase family.</text>
</comment>
<dbReference type="InterPro" id="IPR001917">
    <property type="entry name" value="Aminotrans_II_pyridoxalP_BS"/>
</dbReference>
<dbReference type="PANTHER" id="PTHR13693">
    <property type="entry name" value="CLASS II AMINOTRANSFERASE/8-AMINO-7-OXONONANOATE SYNTHASE"/>
    <property type="match status" value="1"/>
</dbReference>
<comment type="pathway">
    <text evidence="2">Lipid metabolism.</text>
</comment>
<dbReference type="CDD" id="cd06454">
    <property type="entry name" value="KBL_like"/>
    <property type="match status" value="1"/>
</dbReference>
<dbReference type="Gene3D" id="3.90.1150.10">
    <property type="entry name" value="Aspartate Aminotransferase, domain 1"/>
    <property type="match status" value="1"/>
</dbReference>
<dbReference type="Gene3D" id="3.40.640.10">
    <property type="entry name" value="Type I PLP-dependent aspartate aminotransferase-like (Major domain)"/>
    <property type="match status" value="1"/>
</dbReference>
<evidence type="ECO:0000313" key="8">
    <source>
        <dbReference type="Proteomes" id="UP000824267"/>
    </source>
</evidence>
<keyword evidence="3" id="KW-0808">Transferase</keyword>
<accession>A0A9D1UGQ6</accession>
<feature type="domain" description="Aminotransferase class I/classII large" evidence="6">
    <location>
        <begin position="44"/>
        <end position="384"/>
    </location>
</feature>
<name>A0A9D1UGQ6_9BACT</name>
<evidence type="ECO:0000259" key="6">
    <source>
        <dbReference type="Pfam" id="PF00155"/>
    </source>
</evidence>
<comment type="caution">
    <text evidence="7">The sequence shown here is derived from an EMBL/GenBank/DDBJ whole genome shotgun (WGS) entry which is preliminary data.</text>
</comment>
<keyword evidence="4 5" id="KW-0663">Pyridoxal phosphate</keyword>
<dbReference type="InterPro" id="IPR050087">
    <property type="entry name" value="AON_synthase_class-II"/>
</dbReference>
<evidence type="ECO:0000256" key="3">
    <source>
        <dbReference type="ARBA" id="ARBA00022679"/>
    </source>
</evidence>
<dbReference type="PROSITE" id="PS00599">
    <property type="entry name" value="AA_TRANSFER_CLASS_2"/>
    <property type="match status" value="1"/>
</dbReference>
<evidence type="ECO:0000256" key="1">
    <source>
        <dbReference type="ARBA" id="ARBA00001933"/>
    </source>
</evidence>
<comment type="cofactor">
    <cofactor evidence="1 5">
        <name>pyridoxal 5'-phosphate</name>
        <dbReference type="ChEBI" id="CHEBI:597326"/>
    </cofactor>
</comment>
<dbReference type="AlphaFoldDB" id="A0A9D1UGQ6"/>
<reference evidence="7" key="2">
    <citation type="submission" date="2021-04" db="EMBL/GenBank/DDBJ databases">
        <authorList>
            <person name="Gilroy R."/>
        </authorList>
    </citation>
    <scope>NUCLEOTIDE SEQUENCE</scope>
    <source>
        <strain evidence="7">Gambia16-930</strain>
    </source>
</reference>
<evidence type="ECO:0000313" key="7">
    <source>
        <dbReference type="EMBL" id="HIW87207.1"/>
    </source>
</evidence>
<dbReference type="GO" id="GO:0008483">
    <property type="term" value="F:transaminase activity"/>
    <property type="evidence" value="ECO:0007669"/>
    <property type="project" value="UniProtKB-KW"/>
</dbReference>
<dbReference type="InterPro" id="IPR015421">
    <property type="entry name" value="PyrdxlP-dep_Trfase_major"/>
</dbReference>
<dbReference type="Proteomes" id="UP000824267">
    <property type="component" value="Unassembled WGS sequence"/>
</dbReference>
<dbReference type="NCBIfam" id="NF047600">
    <property type="entry name" value="SerpalmtaseCFB"/>
    <property type="match status" value="1"/>
</dbReference>
<sequence length="395" mass="44212">MKQLRARLAQYDEPQKVKALGCYPYFREIESEQDTEVLMHGKRVLMFGSNSYLGLTNHPKIKEATIEAVRKYGTGCAGSPFLNGTLDIHTELEEKLAKFVGKEKAILYSTGFHANIGVIPTITKRGDYIICDELNHASIVEGKRLSFATSYKYKHNDMSSLESILKKIPYDSVKLIVIDGVFSMEGDVAKLKEITDLADKYNCSVYVDEAHSLGVFGKNGEGLCSHLGLTDRVDLIMGTFSKSLATIGGFIATDAETINFLRHHSRPYIFSASISPAATASVIAALDIIRQEPERIENLWKITNYSLNAFKTLGFEIGCTETPIIPLYIRDNYKTFMITQELYEQGVFVNPVIPPACSPEDTLIRFSLMATHTIEQVDEAIDKLTKVFRKHDIIK</sequence>
<keyword evidence="7" id="KW-0032">Aminotransferase</keyword>
<evidence type="ECO:0000256" key="2">
    <source>
        <dbReference type="ARBA" id="ARBA00005189"/>
    </source>
</evidence>
<gene>
    <name evidence="7" type="ORF">IAC47_02910</name>
</gene>